<evidence type="ECO:0000313" key="4">
    <source>
        <dbReference type="EMBL" id="QSO45744.1"/>
    </source>
</evidence>
<gene>
    <name evidence="4" type="ORF">JZ786_14430</name>
</gene>
<dbReference type="GO" id="GO:0003841">
    <property type="term" value="F:1-acylglycerol-3-phosphate O-acyltransferase activity"/>
    <property type="evidence" value="ECO:0007669"/>
    <property type="project" value="TreeGrafter"/>
</dbReference>
<dbReference type="SMART" id="SM00563">
    <property type="entry name" value="PlsC"/>
    <property type="match status" value="1"/>
</dbReference>
<dbReference type="PANTHER" id="PTHR10434:SF11">
    <property type="entry name" value="1-ACYL-SN-GLYCEROL-3-PHOSPHATE ACYLTRANSFERASE"/>
    <property type="match status" value="1"/>
</dbReference>
<dbReference type="AlphaFoldDB" id="A0A9X7VV46"/>
<dbReference type="PANTHER" id="PTHR10434">
    <property type="entry name" value="1-ACYL-SN-GLYCEROL-3-PHOSPHATE ACYLTRANSFERASE"/>
    <property type="match status" value="1"/>
</dbReference>
<evidence type="ECO:0000256" key="1">
    <source>
        <dbReference type="ARBA" id="ARBA00022679"/>
    </source>
</evidence>
<keyword evidence="1" id="KW-0808">Transferase</keyword>
<dbReference type="RefSeq" id="WP_206655113.1">
    <property type="nucleotide sequence ID" value="NZ_CP071182.1"/>
</dbReference>
<accession>A0A9X7VV46</accession>
<dbReference type="EMBL" id="CP071182">
    <property type="protein sequence ID" value="QSO45744.1"/>
    <property type="molecule type" value="Genomic_DNA"/>
</dbReference>
<dbReference type="InterPro" id="IPR002123">
    <property type="entry name" value="Plipid/glycerol_acylTrfase"/>
</dbReference>
<keyword evidence="5" id="KW-1185">Reference proteome</keyword>
<dbReference type="GO" id="GO:0006654">
    <property type="term" value="P:phosphatidic acid biosynthetic process"/>
    <property type="evidence" value="ECO:0007669"/>
    <property type="project" value="TreeGrafter"/>
</dbReference>
<sequence>MSDVSRRYGSPMYKVIRVVAVSLIHLLFRVRVCGREYLPKEGPLLIASNHINVLDPFAIGAVVPRFVEFMAKDELFHVPVVAGLIRYLGAFPVRRGANDKAALKRALEVPKRNGCLVIFPEGHRSRDGRIGKGMPGIALVARRSMSPVVPCAIVGTYGFRRTVTIRFGQPIVPAEDDTNESLLDKLMTQIHYLHSVSNLGS</sequence>
<dbReference type="CDD" id="cd07989">
    <property type="entry name" value="LPLAT_AGPAT-like"/>
    <property type="match status" value="1"/>
</dbReference>
<keyword evidence="2 4" id="KW-0012">Acyltransferase</keyword>
<dbReference type="SUPFAM" id="SSF69593">
    <property type="entry name" value="Glycerol-3-phosphate (1)-acyltransferase"/>
    <property type="match status" value="1"/>
</dbReference>
<feature type="domain" description="Phospholipid/glycerol acyltransferase" evidence="3">
    <location>
        <begin position="44"/>
        <end position="156"/>
    </location>
</feature>
<evidence type="ECO:0000313" key="5">
    <source>
        <dbReference type="Proteomes" id="UP000663505"/>
    </source>
</evidence>
<dbReference type="Proteomes" id="UP000663505">
    <property type="component" value="Chromosome"/>
</dbReference>
<organism evidence="4 5">
    <name type="scientific">Alicyclobacillus mengziensis</name>
    <dbReference type="NCBI Taxonomy" id="2931921"/>
    <lineage>
        <taxon>Bacteria</taxon>
        <taxon>Bacillati</taxon>
        <taxon>Bacillota</taxon>
        <taxon>Bacilli</taxon>
        <taxon>Bacillales</taxon>
        <taxon>Alicyclobacillaceae</taxon>
        <taxon>Alicyclobacillus</taxon>
    </lineage>
</organism>
<reference evidence="4 5" key="1">
    <citation type="submission" date="2021-02" db="EMBL/GenBank/DDBJ databases">
        <title>Alicyclobacillus curvatus sp. nov. and Alicyclobacillus mengziensis sp. nov., two acidophilic bacteria isolated from acid mine drainage.</title>
        <authorList>
            <person name="Huang Y."/>
        </authorList>
    </citation>
    <scope>NUCLEOTIDE SEQUENCE [LARGE SCALE GENOMIC DNA]</scope>
    <source>
        <strain evidence="4 5">S30H14</strain>
    </source>
</reference>
<name>A0A9X7VV46_9BACL</name>
<proteinExistence type="predicted"/>
<dbReference type="KEGG" id="afx:JZ786_14430"/>
<dbReference type="Pfam" id="PF01553">
    <property type="entry name" value="Acyltransferase"/>
    <property type="match status" value="1"/>
</dbReference>
<evidence type="ECO:0000256" key="2">
    <source>
        <dbReference type="ARBA" id="ARBA00023315"/>
    </source>
</evidence>
<protein>
    <submittedName>
        <fullName evidence="4">1-acyl-sn-glycerol-3-phosphate acyltransferase</fullName>
    </submittedName>
</protein>
<evidence type="ECO:0000259" key="3">
    <source>
        <dbReference type="SMART" id="SM00563"/>
    </source>
</evidence>